<dbReference type="InterPro" id="IPR032976">
    <property type="entry name" value="YJEFN_prot_NAXE-like"/>
</dbReference>
<gene>
    <name evidence="16" type="ORF">SCF082_LOCUS18135</name>
</gene>
<comment type="similarity">
    <text evidence="13">Belongs to the PP2C family.</text>
</comment>
<evidence type="ECO:0000256" key="12">
    <source>
        <dbReference type="ARBA" id="ARBA00023235"/>
    </source>
</evidence>
<keyword evidence="6" id="KW-0547">Nucleotide-binding</keyword>
<protein>
    <recommendedName>
        <fullName evidence="4">NAD(P)H-hydrate epimerase</fullName>
        <ecNumber evidence="4">5.1.99.6</ecNumber>
    </recommendedName>
</protein>
<dbReference type="SMART" id="SM00332">
    <property type="entry name" value="PP2Cc"/>
    <property type="match status" value="1"/>
</dbReference>
<evidence type="ECO:0000256" key="11">
    <source>
        <dbReference type="ARBA" id="ARBA00023027"/>
    </source>
</evidence>
<dbReference type="InterPro" id="IPR036652">
    <property type="entry name" value="YjeF_N_dom_sf"/>
</dbReference>
<evidence type="ECO:0000256" key="7">
    <source>
        <dbReference type="ARBA" id="ARBA00022801"/>
    </source>
</evidence>
<dbReference type="PROSITE" id="PS01032">
    <property type="entry name" value="PPM_1"/>
    <property type="match status" value="1"/>
</dbReference>
<comment type="catalytic activity">
    <reaction evidence="1">
        <text>(6R)-NADHX = (6S)-NADHX</text>
        <dbReference type="Rhea" id="RHEA:32215"/>
        <dbReference type="ChEBI" id="CHEBI:64074"/>
        <dbReference type="ChEBI" id="CHEBI:64075"/>
        <dbReference type="EC" id="5.1.99.6"/>
    </reaction>
</comment>
<keyword evidence="8" id="KW-0521">NADP</keyword>
<keyword evidence="10" id="KW-0630">Potassium</keyword>
<keyword evidence="11" id="KW-0520">NAD</keyword>
<evidence type="ECO:0000256" key="4">
    <source>
        <dbReference type="ARBA" id="ARBA00012228"/>
    </source>
</evidence>
<dbReference type="Pfam" id="PF00481">
    <property type="entry name" value="PP2C"/>
    <property type="match status" value="2"/>
</dbReference>
<dbReference type="Pfam" id="PF03853">
    <property type="entry name" value="YjeF_N"/>
    <property type="match status" value="2"/>
</dbReference>
<dbReference type="PROSITE" id="PS51385">
    <property type="entry name" value="YJEF_N"/>
    <property type="match status" value="1"/>
</dbReference>
<evidence type="ECO:0000256" key="1">
    <source>
        <dbReference type="ARBA" id="ARBA00000013"/>
    </source>
</evidence>
<evidence type="ECO:0000259" key="15">
    <source>
        <dbReference type="PROSITE" id="PS51746"/>
    </source>
</evidence>
<feature type="domain" description="YjeF N-terminal" evidence="14">
    <location>
        <begin position="67"/>
        <end position="565"/>
    </location>
</feature>
<evidence type="ECO:0000313" key="16">
    <source>
        <dbReference type="EMBL" id="CAK9027895.1"/>
    </source>
</evidence>
<sequence>MRALQAWRALGLRPRRGLRIFAALAMCSLGSRAAIHLARRPLLTFAAAPTQATPAPSQITLLGQEEAIAIDEELMSTPGFSVDQLMELAGLSVASAVVEAYPDLRRVLILCGPGNNGGDGLVDLGGPLPHVGMYGVFDGHGGREVAAFCQQHMPQEFLSLARHSQDIFAALRAAFPRMDDMLRAREYHEELLSYRNSRESGGSEVPVEDLQNSIKDDMAEARNRGALSKEGAEHILMKMMMLQRMSASASDPANSVGCAAVVVLITPSNIICANAGDSRAVLCRGGRPVALSIDHKPNLDSESRRIEAAGGTVQAVRRGTFTTYRVNGNLSLSRAIGDLQYKSQPNLPPERQMVTSVPEIIQHPRHSDDEFVVVACDGIWDVKTSSEVCNFIRRRLMRQMPLQMVMEQLLDSCCTGDPKRSMGLGADNMTLIVVVYPKRPDKQLFVNLVTQCEQLKIPVLSELPDLQGFEVALDAVFGFSFKGTPRPPFAEMLKAIQISSLKVMSVDIPSGWDVEKGDTTGDGLQPDALISLTAPKKAAAHFNGRHFLGGRFVPPGIVEKYKLRLPAYPGVSQIVELLDKSEL</sequence>
<dbReference type="CDD" id="cd00143">
    <property type="entry name" value="PP2Cc"/>
    <property type="match status" value="1"/>
</dbReference>
<feature type="domain" description="PPM-type phosphatase" evidence="15">
    <location>
        <begin position="118"/>
        <end position="436"/>
    </location>
</feature>
<dbReference type="InterPro" id="IPR001932">
    <property type="entry name" value="PPM-type_phosphatase-like_dom"/>
</dbReference>
<evidence type="ECO:0000256" key="9">
    <source>
        <dbReference type="ARBA" id="ARBA00022912"/>
    </source>
</evidence>
<evidence type="ECO:0000256" key="6">
    <source>
        <dbReference type="ARBA" id="ARBA00022741"/>
    </source>
</evidence>
<evidence type="ECO:0000256" key="8">
    <source>
        <dbReference type="ARBA" id="ARBA00022857"/>
    </source>
</evidence>
<dbReference type="InterPro" id="IPR036457">
    <property type="entry name" value="PPM-type-like_dom_sf"/>
</dbReference>
<comment type="subcellular location">
    <subcellularLocation>
        <location evidence="3">Membrane</location>
        <topology evidence="3">Peripheral membrane protein</topology>
    </subcellularLocation>
</comment>
<keyword evidence="17" id="KW-1185">Reference proteome</keyword>
<keyword evidence="5" id="KW-0479">Metal-binding</keyword>
<keyword evidence="7 13" id="KW-0378">Hydrolase</keyword>
<dbReference type="EMBL" id="CAXAMM010012091">
    <property type="protein sequence ID" value="CAK9027895.1"/>
    <property type="molecule type" value="Genomic_DNA"/>
</dbReference>
<evidence type="ECO:0000256" key="10">
    <source>
        <dbReference type="ARBA" id="ARBA00022958"/>
    </source>
</evidence>
<dbReference type="EC" id="5.1.99.6" evidence="4"/>
<proteinExistence type="inferred from homology"/>
<dbReference type="Proteomes" id="UP001642464">
    <property type="component" value="Unassembled WGS sequence"/>
</dbReference>
<dbReference type="PANTHER" id="PTHR13232">
    <property type="entry name" value="NAD(P)H-HYDRATE EPIMERASE"/>
    <property type="match status" value="1"/>
</dbReference>
<evidence type="ECO:0000256" key="5">
    <source>
        <dbReference type="ARBA" id="ARBA00022723"/>
    </source>
</evidence>
<evidence type="ECO:0000313" key="17">
    <source>
        <dbReference type="Proteomes" id="UP001642464"/>
    </source>
</evidence>
<evidence type="ECO:0000256" key="3">
    <source>
        <dbReference type="ARBA" id="ARBA00004170"/>
    </source>
</evidence>
<dbReference type="PROSITE" id="PS51746">
    <property type="entry name" value="PPM_2"/>
    <property type="match status" value="1"/>
</dbReference>
<reference evidence="16 17" key="1">
    <citation type="submission" date="2024-02" db="EMBL/GenBank/DDBJ databases">
        <authorList>
            <person name="Chen Y."/>
            <person name="Shah S."/>
            <person name="Dougan E. K."/>
            <person name="Thang M."/>
            <person name="Chan C."/>
        </authorList>
    </citation>
    <scope>NUCLEOTIDE SEQUENCE [LARGE SCALE GENOMIC DNA]</scope>
</reference>
<dbReference type="InterPro" id="IPR004443">
    <property type="entry name" value="YjeF_N_dom"/>
</dbReference>
<dbReference type="Gene3D" id="3.60.40.10">
    <property type="entry name" value="PPM-type phosphatase domain"/>
    <property type="match status" value="1"/>
</dbReference>
<keyword evidence="9 13" id="KW-0904">Protein phosphatase</keyword>
<accession>A0ABP0KM31</accession>
<dbReference type="SUPFAM" id="SSF81606">
    <property type="entry name" value="PP2C-like"/>
    <property type="match status" value="1"/>
</dbReference>
<evidence type="ECO:0000256" key="13">
    <source>
        <dbReference type="RuleBase" id="RU003465"/>
    </source>
</evidence>
<dbReference type="Gene3D" id="3.40.50.10260">
    <property type="entry name" value="YjeF N-terminal domain"/>
    <property type="match status" value="2"/>
</dbReference>
<comment type="caution">
    <text evidence="16">The sequence shown here is derived from an EMBL/GenBank/DDBJ whole genome shotgun (WGS) entry which is preliminary data.</text>
</comment>
<evidence type="ECO:0000259" key="14">
    <source>
        <dbReference type="PROSITE" id="PS51385"/>
    </source>
</evidence>
<keyword evidence="12" id="KW-0413">Isomerase</keyword>
<name>A0ABP0KM31_9DINO</name>
<dbReference type="InterPro" id="IPR000222">
    <property type="entry name" value="PP2C_BS"/>
</dbReference>
<comment type="catalytic activity">
    <reaction evidence="2">
        <text>(6R)-NADPHX = (6S)-NADPHX</text>
        <dbReference type="Rhea" id="RHEA:32227"/>
        <dbReference type="ChEBI" id="CHEBI:64076"/>
        <dbReference type="ChEBI" id="CHEBI:64077"/>
        <dbReference type="EC" id="5.1.99.6"/>
    </reaction>
</comment>
<organism evidence="16 17">
    <name type="scientific">Durusdinium trenchii</name>
    <dbReference type="NCBI Taxonomy" id="1381693"/>
    <lineage>
        <taxon>Eukaryota</taxon>
        <taxon>Sar</taxon>
        <taxon>Alveolata</taxon>
        <taxon>Dinophyceae</taxon>
        <taxon>Suessiales</taxon>
        <taxon>Symbiodiniaceae</taxon>
        <taxon>Durusdinium</taxon>
    </lineage>
</organism>
<evidence type="ECO:0000256" key="2">
    <source>
        <dbReference type="ARBA" id="ARBA00000909"/>
    </source>
</evidence>
<dbReference type="PANTHER" id="PTHR13232:SF10">
    <property type="entry name" value="NAD(P)H-HYDRATE EPIMERASE"/>
    <property type="match status" value="1"/>
</dbReference>
<dbReference type="SUPFAM" id="SSF64153">
    <property type="entry name" value="YjeF N-terminal domain-like"/>
    <property type="match status" value="2"/>
</dbReference>